<evidence type="ECO:0000256" key="4">
    <source>
        <dbReference type="ARBA" id="ARBA00022692"/>
    </source>
</evidence>
<dbReference type="GO" id="GO:0033179">
    <property type="term" value="C:proton-transporting V-type ATPase, V0 domain"/>
    <property type="evidence" value="ECO:0007669"/>
    <property type="project" value="InterPro"/>
</dbReference>
<keyword evidence="4 8" id="KW-0812">Transmembrane</keyword>
<evidence type="ECO:0000256" key="3">
    <source>
        <dbReference type="ARBA" id="ARBA00022448"/>
    </source>
</evidence>
<feature type="transmembrane region" description="Helical" evidence="8">
    <location>
        <begin position="446"/>
        <end position="466"/>
    </location>
</feature>
<comment type="caution">
    <text evidence="9">The sequence shown here is derived from an EMBL/GenBank/DDBJ whole genome shotgun (WGS) entry which is preliminary data.</text>
</comment>
<dbReference type="PANTHER" id="PTHR11629">
    <property type="entry name" value="VACUOLAR PROTON ATPASES"/>
    <property type="match status" value="1"/>
</dbReference>
<dbReference type="Pfam" id="PF01496">
    <property type="entry name" value="V_ATPase_I"/>
    <property type="match status" value="1"/>
</dbReference>
<organism evidence="9 10">
    <name type="scientific">Peptostreptococcus anaerobius</name>
    <dbReference type="NCBI Taxonomy" id="1261"/>
    <lineage>
        <taxon>Bacteria</taxon>
        <taxon>Bacillati</taxon>
        <taxon>Bacillota</taxon>
        <taxon>Clostridia</taxon>
        <taxon>Peptostreptococcales</taxon>
        <taxon>Peptostreptococcaceae</taxon>
        <taxon>Peptostreptococcus</taxon>
    </lineage>
</organism>
<dbReference type="PANTHER" id="PTHR11629:SF63">
    <property type="entry name" value="V-TYPE PROTON ATPASE SUBUNIT A"/>
    <property type="match status" value="1"/>
</dbReference>
<evidence type="ECO:0000313" key="10">
    <source>
        <dbReference type="Proteomes" id="UP000070326"/>
    </source>
</evidence>
<reference evidence="9 10" key="1">
    <citation type="submission" date="2016-02" db="EMBL/GenBank/DDBJ databases">
        <authorList>
            <person name="Wen L."/>
            <person name="He K."/>
            <person name="Yang H."/>
        </authorList>
    </citation>
    <scope>NUCLEOTIDE SEQUENCE [LARGE SCALE GENOMIC DNA]</scope>
    <source>
        <strain evidence="9 10">MJR8628A</strain>
    </source>
</reference>
<dbReference type="GO" id="GO:0016471">
    <property type="term" value="C:vacuolar proton-transporting V-type ATPase complex"/>
    <property type="evidence" value="ECO:0007669"/>
    <property type="project" value="TreeGrafter"/>
</dbReference>
<dbReference type="STRING" id="1261.HMPREF3195_01126"/>
<keyword evidence="5 8" id="KW-1133">Transmembrane helix</keyword>
<name>A0A135YRM6_9FIRM</name>
<evidence type="ECO:0000256" key="8">
    <source>
        <dbReference type="SAM" id="Phobius"/>
    </source>
</evidence>
<protein>
    <submittedName>
        <fullName evidence="9">Putative V-type sodium ATPase, I subunit</fullName>
    </submittedName>
</protein>
<keyword evidence="3" id="KW-0813">Transport</keyword>
<feature type="transmembrane region" description="Helical" evidence="8">
    <location>
        <begin position="593"/>
        <end position="617"/>
    </location>
</feature>
<dbReference type="GO" id="GO:0051117">
    <property type="term" value="F:ATPase binding"/>
    <property type="evidence" value="ECO:0007669"/>
    <property type="project" value="TreeGrafter"/>
</dbReference>
<comment type="similarity">
    <text evidence="2">Belongs to the V-ATPase 116 kDa subunit family.</text>
</comment>
<dbReference type="PATRIC" id="fig|1261.3.peg.100"/>
<proteinExistence type="inferred from homology"/>
<comment type="subcellular location">
    <subcellularLocation>
        <location evidence="1">Membrane</location>
        <topology evidence="1">Multi-pass membrane protein</topology>
    </subcellularLocation>
</comment>
<dbReference type="AlphaFoldDB" id="A0A135YRM6"/>
<dbReference type="InterPro" id="IPR002490">
    <property type="entry name" value="V-ATPase_116kDa_su"/>
</dbReference>
<feature type="transmembrane region" description="Helical" evidence="8">
    <location>
        <begin position="564"/>
        <end position="587"/>
    </location>
</feature>
<keyword evidence="7 8" id="KW-0472">Membrane</keyword>
<dbReference type="eggNOG" id="COG1269">
    <property type="taxonomic scope" value="Bacteria"/>
</dbReference>
<dbReference type="Proteomes" id="UP000070326">
    <property type="component" value="Unassembled WGS sequence"/>
</dbReference>
<feature type="transmembrane region" description="Helical" evidence="8">
    <location>
        <begin position="411"/>
        <end position="434"/>
    </location>
</feature>
<evidence type="ECO:0000256" key="5">
    <source>
        <dbReference type="ARBA" id="ARBA00022989"/>
    </source>
</evidence>
<evidence type="ECO:0000313" key="9">
    <source>
        <dbReference type="EMBL" id="KXI12065.1"/>
    </source>
</evidence>
<evidence type="ECO:0000256" key="7">
    <source>
        <dbReference type="ARBA" id="ARBA00023136"/>
    </source>
</evidence>
<accession>A0A135YRM6</accession>
<evidence type="ECO:0000256" key="1">
    <source>
        <dbReference type="ARBA" id="ARBA00004141"/>
    </source>
</evidence>
<evidence type="ECO:0000256" key="6">
    <source>
        <dbReference type="ARBA" id="ARBA00023065"/>
    </source>
</evidence>
<dbReference type="EMBL" id="LSQZ01000060">
    <property type="protein sequence ID" value="KXI12065.1"/>
    <property type="molecule type" value="Genomic_DNA"/>
</dbReference>
<feature type="transmembrane region" description="Helical" evidence="8">
    <location>
        <begin position="478"/>
        <end position="502"/>
    </location>
</feature>
<dbReference type="GO" id="GO:0046961">
    <property type="term" value="F:proton-transporting ATPase activity, rotational mechanism"/>
    <property type="evidence" value="ECO:0007669"/>
    <property type="project" value="InterPro"/>
</dbReference>
<keyword evidence="6" id="KW-0406">Ion transport</keyword>
<evidence type="ECO:0000256" key="2">
    <source>
        <dbReference type="ARBA" id="ARBA00009904"/>
    </source>
</evidence>
<dbReference type="GO" id="GO:0007035">
    <property type="term" value="P:vacuolar acidification"/>
    <property type="evidence" value="ECO:0007669"/>
    <property type="project" value="TreeGrafter"/>
</dbReference>
<gene>
    <name evidence="9" type="ORF">HMPREF3195_01126</name>
</gene>
<sequence>MAIVKMKKFHLLALNSHRETLLRNLQVFRNIQFEDVCEEEDFSDQSLGSFKRPKVDEMVAMYDEEISKSNYVIDLVSKYAKTDKGLKALMKGLPNLTFEELEDKVESKDYEHVYSEIRGIGDNLGIINSQIAKKKELIAELEPVSKLDVGFDDMEKLKNFDTMVGAVSGKLVDSFEEGLSKLENTYFEKLGVNKEEYYYFIISAKEDLDQLFELMRYSNFNRMKLNEKGLPADNIARLNDEIEDLKIKEIEMVGKLSSKGQALEDFKLRYEYLQNLRLRSLAEKDFMNTSNVFAITGYCPDFETARLEKLVSDVCEGDYTIEFEEVDRDSDSVPIMLKNNRLVRAFESVTSTYALPKYNEIDPTPLYAPIYALFFGMMSADFAYGAVLLVLTTLGLKLCNFTPSMRKNVKFFQLIGISTLIWGFLYGSYFGAAIPGMWRLFDLSQQFMTILVMSIIMGGIHLYYGLAIKAYMQIRDGLIVDMIFDVIAWYVALSGIIVFLIGKFGVVGPVATQVGMYAMIIGIVMLLVGGARGAKGIGPKIAAGLYNVYGISSYIGDFVSYSRLMALGMSGGYIAFAVNMIAGMVWGKTILGYVAAIIILVLFHAFNLFLSCLGAYVHALRLIYVEFFGKFYEGGGRAFRFFRKEAKYINLDRQFED</sequence>
<feature type="transmembrane region" description="Helical" evidence="8">
    <location>
        <begin position="514"/>
        <end position="531"/>
    </location>
</feature>